<dbReference type="EMBL" id="KN826505">
    <property type="protein sequence ID" value="KIK78694.1"/>
    <property type="molecule type" value="Genomic_DNA"/>
</dbReference>
<evidence type="ECO:0000313" key="8">
    <source>
        <dbReference type="EMBL" id="KIK78694.1"/>
    </source>
</evidence>
<evidence type="ECO:0000256" key="1">
    <source>
        <dbReference type="ARBA" id="ARBA00004123"/>
    </source>
</evidence>
<dbReference type="InParanoid" id="A0A0D0DDC3"/>
<feature type="compositionally biased region" description="Polar residues" evidence="6">
    <location>
        <begin position="230"/>
        <end position="252"/>
    </location>
</feature>
<evidence type="ECO:0000256" key="2">
    <source>
        <dbReference type="ARBA" id="ARBA00023015"/>
    </source>
</evidence>
<proteinExistence type="predicted"/>
<feature type="domain" description="Zn(2)-C6 fungal-type" evidence="7">
    <location>
        <begin position="80"/>
        <end position="110"/>
    </location>
</feature>
<accession>A0A0D0DDC3</accession>
<organism evidence="8 9">
    <name type="scientific">Paxillus rubicundulus Ve08.2h10</name>
    <dbReference type="NCBI Taxonomy" id="930991"/>
    <lineage>
        <taxon>Eukaryota</taxon>
        <taxon>Fungi</taxon>
        <taxon>Dikarya</taxon>
        <taxon>Basidiomycota</taxon>
        <taxon>Agaricomycotina</taxon>
        <taxon>Agaricomycetes</taxon>
        <taxon>Agaricomycetidae</taxon>
        <taxon>Boletales</taxon>
        <taxon>Paxilineae</taxon>
        <taxon>Paxillaceae</taxon>
        <taxon>Paxillus</taxon>
    </lineage>
</organism>
<keyword evidence="9" id="KW-1185">Reference proteome</keyword>
<dbReference type="PANTHER" id="PTHR47540:SF2">
    <property type="entry name" value="ZN(II)2CYS6 TRANSCRIPTION FACTOR (EUROFUNG)"/>
    <property type="match status" value="1"/>
</dbReference>
<gene>
    <name evidence="8" type="ORF">PAXRUDRAFT_163276</name>
</gene>
<dbReference type="SUPFAM" id="SSF57701">
    <property type="entry name" value="Zn2/Cys6 DNA-binding domain"/>
    <property type="match status" value="1"/>
</dbReference>
<dbReference type="PANTHER" id="PTHR47540">
    <property type="entry name" value="THIAMINE REPRESSIBLE GENES REGULATORY PROTEIN THI5"/>
    <property type="match status" value="1"/>
</dbReference>
<dbReference type="InterPro" id="IPR051711">
    <property type="entry name" value="Stress_Response_Reg"/>
</dbReference>
<evidence type="ECO:0000313" key="9">
    <source>
        <dbReference type="Proteomes" id="UP000054538"/>
    </source>
</evidence>
<dbReference type="PROSITE" id="PS50048">
    <property type="entry name" value="ZN2_CY6_FUNGAL_2"/>
    <property type="match status" value="1"/>
</dbReference>
<reference evidence="9" key="2">
    <citation type="submission" date="2015-01" db="EMBL/GenBank/DDBJ databases">
        <title>Evolutionary Origins and Diversification of the Mycorrhizal Mutualists.</title>
        <authorList>
            <consortium name="DOE Joint Genome Institute"/>
            <consortium name="Mycorrhizal Genomics Consortium"/>
            <person name="Kohler A."/>
            <person name="Kuo A."/>
            <person name="Nagy L.G."/>
            <person name="Floudas D."/>
            <person name="Copeland A."/>
            <person name="Barry K.W."/>
            <person name="Cichocki N."/>
            <person name="Veneault-Fourrey C."/>
            <person name="LaButti K."/>
            <person name="Lindquist E.A."/>
            <person name="Lipzen A."/>
            <person name="Lundell T."/>
            <person name="Morin E."/>
            <person name="Murat C."/>
            <person name="Riley R."/>
            <person name="Ohm R."/>
            <person name="Sun H."/>
            <person name="Tunlid A."/>
            <person name="Henrissat B."/>
            <person name="Grigoriev I.V."/>
            <person name="Hibbett D.S."/>
            <person name="Martin F."/>
        </authorList>
    </citation>
    <scope>NUCLEOTIDE SEQUENCE [LARGE SCALE GENOMIC DNA]</scope>
    <source>
        <strain evidence="9">Ve08.2h10</strain>
    </source>
</reference>
<name>A0A0D0DDC3_9AGAM</name>
<feature type="compositionally biased region" description="Low complexity" evidence="6">
    <location>
        <begin position="139"/>
        <end position="150"/>
    </location>
</feature>
<feature type="compositionally biased region" description="Basic and acidic residues" evidence="6">
    <location>
        <begin position="127"/>
        <end position="138"/>
    </location>
</feature>
<dbReference type="OrthoDB" id="2399539at2759"/>
<evidence type="ECO:0000256" key="6">
    <source>
        <dbReference type="SAM" id="MobiDB-lite"/>
    </source>
</evidence>
<dbReference type="STRING" id="930991.A0A0D0DDC3"/>
<dbReference type="GO" id="GO:0045944">
    <property type="term" value="P:positive regulation of transcription by RNA polymerase II"/>
    <property type="evidence" value="ECO:0007669"/>
    <property type="project" value="TreeGrafter"/>
</dbReference>
<keyword evidence="3" id="KW-0238">DNA-binding</keyword>
<comment type="subcellular location">
    <subcellularLocation>
        <location evidence="1">Nucleus</location>
    </subcellularLocation>
</comment>
<dbReference type="HOGENOM" id="CLU_1103098_0_0_1"/>
<dbReference type="SMART" id="SM00066">
    <property type="entry name" value="GAL4"/>
    <property type="match status" value="1"/>
</dbReference>
<dbReference type="CDD" id="cd00067">
    <property type="entry name" value="GAL4"/>
    <property type="match status" value="1"/>
</dbReference>
<evidence type="ECO:0000256" key="3">
    <source>
        <dbReference type="ARBA" id="ARBA00023125"/>
    </source>
</evidence>
<feature type="region of interest" description="Disordered" evidence="6">
    <location>
        <begin position="117"/>
        <end position="200"/>
    </location>
</feature>
<evidence type="ECO:0000256" key="4">
    <source>
        <dbReference type="ARBA" id="ARBA00023163"/>
    </source>
</evidence>
<keyword evidence="5" id="KW-0539">Nucleus</keyword>
<dbReference type="InterPro" id="IPR036864">
    <property type="entry name" value="Zn2-C6_fun-type_DNA-bd_sf"/>
</dbReference>
<evidence type="ECO:0000259" key="7">
    <source>
        <dbReference type="PROSITE" id="PS50048"/>
    </source>
</evidence>
<reference evidence="8 9" key="1">
    <citation type="submission" date="2014-04" db="EMBL/GenBank/DDBJ databases">
        <authorList>
            <consortium name="DOE Joint Genome Institute"/>
            <person name="Kuo A."/>
            <person name="Kohler A."/>
            <person name="Jargeat P."/>
            <person name="Nagy L.G."/>
            <person name="Floudas D."/>
            <person name="Copeland A."/>
            <person name="Barry K.W."/>
            <person name="Cichocki N."/>
            <person name="Veneault-Fourrey C."/>
            <person name="LaButti K."/>
            <person name="Lindquist E.A."/>
            <person name="Lipzen A."/>
            <person name="Lundell T."/>
            <person name="Morin E."/>
            <person name="Murat C."/>
            <person name="Sun H."/>
            <person name="Tunlid A."/>
            <person name="Henrissat B."/>
            <person name="Grigoriev I.V."/>
            <person name="Hibbett D.S."/>
            <person name="Martin F."/>
            <person name="Nordberg H.P."/>
            <person name="Cantor M.N."/>
            <person name="Hua S.X."/>
        </authorList>
    </citation>
    <scope>NUCLEOTIDE SEQUENCE [LARGE SCALE GENOMIC DNA]</scope>
    <source>
        <strain evidence="8 9">Ve08.2h10</strain>
    </source>
</reference>
<dbReference type="GO" id="GO:0008270">
    <property type="term" value="F:zinc ion binding"/>
    <property type="evidence" value="ECO:0007669"/>
    <property type="project" value="InterPro"/>
</dbReference>
<dbReference type="Proteomes" id="UP000054538">
    <property type="component" value="Unassembled WGS sequence"/>
</dbReference>
<feature type="region of interest" description="Disordered" evidence="6">
    <location>
        <begin position="229"/>
        <end position="252"/>
    </location>
</feature>
<dbReference type="AlphaFoldDB" id="A0A0D0DDC3"/>
<sequence>MSSSPHFPSSYPSHGPLHHSCNSPYLPQFPLPQLAQPAVVVSSTPPETGPPRCALAGSLDPTTGIFYRTPEHARLRTAKACEKCRVRKAKCSGDRPTCQRCLTRGLVCHYAAESRIRGPNKPKVKPKLTEPRSDEERSTGTSASKSGSASPVMKSSSPPCSDPEHSRTADITGSWRPKGKATLGTARSRPHNPDATSQGQEAILLESMMTPTLLNNSLAGDAPLPGILPITSTEVTEGSGLGRNSGSDRGSL</sequence>
<evidence type="ECO:0000256" key="5">
    <source>
        <dbReference type="ARBA" id="ARBA00023242"/>
    </source>
</evidence>
<dbReference type="Gene3D" id="4.10.240.10">
    <property type="entry name" value="Zn(2)-C6 fungal-type DNA-binding domain"/>
    <property type="match status" value="1"/>
</dbReference>
<dbReference type="GO" id="GO:0005634">
    <property type="term" value="C:nucleus"/>
    <property type="evidence" value="ECO:0007669"/>
    <property type="project" value="UniProtKB-SubCell"/>
</dbReference>
<dbReference type="GO" id="GO:0000981">
    <property type="term" value="F:DNA-binding transcription factor activity, RNA polymerase II-specific"/>
    <property type="evidence" value="ECO:0007669"/>
    <property type="project" value="InterPro"/>
</dbReference>
<dbReference type="GO" id="GO:0043565">
    <property type="term" value="F:sequence-specific DNA binding"/>
    <property type="evidence" value="ECO:0007669"/>
    <property type="project" value="TreeGrafter"/>
</dbReference>
<dbReference type="PROSITE" id="PS00463">
    <property type="entry name" value="ZN2_CY6_FUNGAL_1"/>
    <property type="match status" value="1"/>
</dbReference>
<protein>
    <submittedName>
        <fullName evidence="8">Unplaced genomic scaffold scaffold_1683, whole genome shotgun sequence</fullName>
    </submittedName>
</protein>
<dbReference type="Pfam" id="PF00172">
    <property type="entry name" value="Zn_clus"/>
    <property type="match status" value="1"/>
</dbReference>
<dbReference type="PRINTS" id="PR00755">
    <property type="entry name" value="AFLATOXINBRP"/>
</dbReference>
<keyword evidence="2" id="KW-0805">Transcription regulation</keyword>
<dbReference type="InterPro" id="IPR001138">
    <property type="entry name" value="Zn2Cys6_DnaBD"/>
</dbReference>
<keyword evidence="4" id="KW-0804">Transcription</keyword>